<feature type="non-terminal residue" evidence="2">
    <location>
        <position position="1"/>
    </location>
</feature>
<gene>
    <name evidence="2" type="ORF">AVDCRST_MAG59-3821</name>
</gene>
<feature type="compositionally biased region" description="Basic residues" evidence="1">
    <location>
        <begin position="8"/>
        <end position="34"/>
    </location>
</feature>
<dbReference type="EC" id="1.1.1.100" evidence="2"/>
<dbReference type="GO" id="GO:0004316">
    <property type="term" value="F:3-oxoacyl-[acyl-carrier-protein] reductase (NADPH) activity"/>
    <property type="evidence" value="ECO:0007669"/>
    <property type="project" value="UniProtKB-EC"/>
</dbReference>
<accession>A0A6J4VCM1</accession>
<sequence>DAPGWTQHRGHRRRRRHRRRHGRRVPPPRRHRHPDRPQDAGGGAAVVGAGGRPWPGRLCTGGCPGPRRARCGAGGDRSARRGHRQRRDRPRHPLPRYLPGAVAGAPRRQPDRLLPPRAGGGAADGAAGTRRPDRVHRQLGAGSPLAGDRGLFRLQGRGPDAGPLDGAGAGGPQDPRQRGRAGHRPGRPRQAPDGDRTPVRPPDRARHPARRAADGRAGCPLCGVPLLRRGGVHDRCRPAGRRRLLAVPVRGV</sequence>
<feature type="compositionally biased region" description="Gly residues" evidence="1">
    <location>
        <begin position="40"/>
        <end position="53"/>
    </location>
</feature>
<name>A0A6J4VCM1_9BACT</name>
<evidence type="ECO:0000313" key="2">
    <source>
        <dbReference type="EMBL" id="CAA9573432.1"/>
    </source>
</evidence>
<feature type="non-terminal residue" evidence="2">
    <location>
        <position position="252"/>
    </location>
</feature>
<feature type="compositionally biased region" description="Basic residues" evidence="1">
    <location>
        <begin position="80"/>
        <end position="94"/>
    </location>
</feature>
<dbReference type="AlphaFoldDB" id="A0A6J4VCM1"/>
<feature type="compositionally biased region" description="Basic and acidic residues" evidence="1">
    <location>
        <begin position="190"/>
        <end position="214"/>
    </location>
</feature>
<dbReference type="EMBL" id="CADCWF010000276">
    <property type="protein sequence ID" value="CAA9573432.1"/>
    <property type="molecule type" value="Genomic_DNA"/>
</dbReference>
<proteinExistence type="predicted"/>
<feature type="region of interest" description="Disordered" evidence="1">
    <location>
        <begin position="1"/>
        <end position="217"/>
    </location>
</feature>
<feature type="compositionally biased region" description="Basic residues" evidence="1">
    <location>
        <begin position="178"/>
        <end position="187"/>
    </location>
</feature>
<reference evidence="2" key="1">
    <citation type="submission" date="2020-02" db="EMBL/GenBank/DDBJ databases">
        <authorList>
            <person name="Meier V. D."/>
        </authorList>
    </citation>
    <scope>NUCLEOTIDE SEQUENCE</scope>
    <source>
        <strain evidence="2">AVDCRST_MAG59</strain>
    </source>
</reference>
<evidence type="ECO:0000256" key="1">
    <source>
        <dbReference type="SAM" id="MobiDB-lite"/>
    </source>
</evidence>
<organism evidence="2">
    <name type="scientific">uncultured Thermomicrobiales bacterium</name>
    <dbReference type="NCBI Taxonomy" id="1645740"/>
    <lineage>
        <taxon>Bacteria</taxon>
        <taxon>Pseudomonadati</taxon>
        <taxon>Thermomicrobiota</taxon>
        <taxon>Thermomicrobia</taxon>
        <taxon>Thermomicrobiales</taxon>
        <taxon>environmental samples</taxon>
    </lineage>
</organism>
<keyword evidence="2" id="KW-0560">Oxidoreductase</keyword>
<protein>
    <submittedName>
        <fullName evidence="2">3-oxoacyl-[acyl-carrier protein] reductase</fullName>
        <ecNumber evidence="2">1.1.1.100</ecNumber>
    </submittedName>
</protein>